<gene>
    <name evidence="2" type="ORF">FHG64_15495</name>
</gene>
<name>A0A5B7X7D1_9FLAO</name>
<dbReference type="InterPro" id="IPR011727">
    <property type="entry name" value="CHP02117"/>
</dbReference>
<dbReference type="AlphaFoldDB" id="A0A5B7X7D1"/>
<organism evidence="2 3">
    <name type="scientific">Antarcticibacterium flavum</name>
    <dbReference type="NCBI Taxonomy" id="2058175"/>
    <lineage>
        <taxon>Bacteria</taxon>
        <taxon>Pseudomonadati</taxon>
        <taxon>Bacteroidota</taxon>
        <taxon>Flavobacteriia</taxon>
        <taxon>Flavobacteriales</taxon>
        <taxon>Flavobacteriaceae</taxon>
        <taxon>Antarcticibacterium</taxon>
    </lineage>
</organism>
<accession>A0A5B7X7D1</accession>
<proteinExistence type="predicted"/>
<dbReference type="Pfam" id="PF09601">
    <property type="entry name" value="DUF2459"/>
    <property type="match status" value="1"/>
</dbReference>
<protein>
    <submittedName>
        <fullName evidence="2">DUF2459 domain-containing protein</fullName>
    </submittedName>
</protein>
<dbReference type="Proteomes" id="UP000309016">
    <property type="component" value="Chromosome"/>
</dbReference>
<feature type="chain" id="PRO_5022870430" evidence="1">
    <location>
        <begin position="23"/>
        <end position="212"/>
    </location>
</feature>
<evidence type="ECO:0000256" key="1">
    <source>
        <dbReference type="SAM" id="SignalP"/>
    </source>
</evidence>
<keyword evidence="1" id="KW-0732">Signal</keyword>
<dbReference type="OrthoDB" id="211174at2"/>
<dbReference type="RefSeq" id="WP_139067251.1">
    <property type="nucleotide sequence ID" value="NZ_CP040812.1"/>
</dbReference>
<evidence type="ECO:0000313" key="3">
    <source>
        <dbReference type="Proteomes" id="UP000309016"/>
    </source>
</evidence>
<dbReference type="KEGG" id="afla:FHG64_15495"/>
<reference evidence="2 3" key="1">
    <citation type="submission" date="2019-06" db="EMBL/GenBank/DDBJ databases">
        <title>Complete genome sequence of Antarcticibacterium flavum KCTC 52984T from an Antarctic marine sediment.</title>
        <authorList>
            <person name="Lee Y.M."/>
            <person name="Shin S.C."/>
        </authorList>
    </citation>
    <scope>NUCLEOTIDE SEQUENCE [LARGE SCALE GENOMIC DNA]</scope>
    <source>
        <strain evidence="2 3">KCTC 52984</strain>
    </source>
</reference>
<dbReference type="EMBL" id="CP040812">
    <property type="protein sequence ID" value="QCY70682.1"/>
    <property type="molecule type" value="Genomic_DNA"/>
</dbReference>
<feature type="signal peptide" evidence="1">
    <location>
        <begin position="1"/>
        <end position="22"/>
    </location>
</feature>
<sequence length="212" mass="24165">MHRLDKIPLLCLFLLLFLPAKAWQQPNEKHSIYVSSISWHTGIIVPAATFPESIWPPEINYKNAAWLEIGWGDMDFFSAKGFNPWHAIKAAFWPTSSAMQIKPIYGPVETAYSNTNLAKLKIDKEQLDKLRNYLLRELKLNEDAKLIPVTAGPSNSYFFKGSSSYYFPKNSNVWVAKALKETGFSLTPIWYQTTGKVVRKAGEFGELVMEKD</sequence>
<evidence type="ECO:0000313" key="2">
    <source>
        <dbReference type="EMBL" id="QCY70682.1"/>
    </source>
</evidence>
<keyword evidence="3" id="KW-1185">Reference proteome</keyword>